<dbReference type="Pfam" id="PF03795">
    <property type="entry name" value="YCII"/>
    <property type="match status" value="1"/>
</dbReference>
<dbReference type="OrthoDB" id="4637922at2"/>
<dbReference type="InterPro" id="IPR011008">
    <property type="entry name" value="Dimeric_a/b-barrel"/>
</dbReference>
<comment type="caution">
    <text evidence="3">The sequence shown here is derived from an EMBL/GenBank/DDBJ whole genome shotgun (WGS) entry which is preliminary data.</text>
</comment>
<gene>
    <name evidence="3" type="ORF">FB471_3520</name>
</gene>
<dbReference type="AlphaFoldDB" id="A0A542DKX5"/>
<dbReference type="EMBL" id="VFML01000001">
    <property type="protein sequence ID" value="TQJ03752.1"/>
    <property type="molecule type" value="Genomic_DNA"/>
</dbReference>
<dbReference type="Gene3D" id="3.30.70.1060">
    <property type="entry name" value="Dimeric alpha+beta barrel"/>
    <property type="match status" value="1"/>
</dbReference>
<evidence type="ECO:0000259" key="2">
    <source>
        <dbReference type="Pfam" id="PF03795"/>
    </source>
</evidence>
<dbReference type="Proteomes" id="UP000320876">
    <property type="component" value="Unassembled WGS sequence"/>
</dbReference>
<protein>
    <recommendedName>
        <fullName evidence="2">YCII-related domain-containing protein</fullName>
    </recommendedName>
</protein>
<sequence length="114" mass="12474">MTKYISFAVGGGDDPAWADPERAEQALQAYLAWDERLREQGRMVDGGGLGDEAKVLRKNGEGVVVSNGPFAETQDVVGGYAVFEAESMAEAVELCRDHPHLDFGFIEIRELTLE</sequence>
<feature type="domain" description="YCII-related" evidence="2">
    <location>
        <begin position="18"/>
        <end position="111"/>
    </location>
</feature>
<dbReference type="InterPro" id="IPR005545">
    <property type="entry name" value="YCII"/>
</dbReference>
<comment type="similarity">
    <text evidence="1">Belongs to the YciI family.</text>
</comment>
<evidence type="ECO:0000313" key="3">
    <source>
        <dbReference type="EMBL" id="TQJ03752.1"/>
    </source>
</evidence>
<evidence type="ECO:0000313" key="4">
    <source>
        <dbReference type="Proteomes" id="UP000320876"/>
    </source>
</evidence>
<keyword evidence="4" id="KW-1185">Reference proteome</keyword>
<evidence type="ECO:0000256" key="1">
    <source>
        <dbReference type="ARBA" id="ARBA00007689"/>
    </source>
</evidence>
<dbReference type="PANTHER" id="PTHR35174">
    <property type="entry name" value="BLL7171 PROTEIN-RELATED"/>
    <property type="match status" value="1"/>
</dbReference>
<name>A0A542DKX5_AMYCI</name>
<dbReference type="RefSeq" id="WP_141999524.1">
    <property type="nucleotide sequence ID" value="NZ_VFML01000001.1"/>
</dbReference>
<reference evidence="3 4" key="1">
    <citation type="submission" date="2019-06" db="EMBL/GenBank/DDBJ databases">
        <title>Sequencing the genomes of 1000 actinobacteria strains.</title>
        <authorList>
            <person name="Klenk H.-P."/>
        </authorList>
    </citation>
    <scope>NUCLEOTIDE SEQUENCE [LARGE SCALE GENOMIC DNA]</scope>
    <source>
        <strain evidence="3 4">DSM 45679</strain>
    </source>
</reference>
<dbReference type="SUPFAM" id="SSF54909">
    <property type="entry name" value="Dimeric alpha+beta barrel"/>
    <property type="match status" value="1"/>
</dbReference>
<organism evidence="3 4">
    <name type="scientific">Amycolatopsis cihanbeyliensis</name>
    <dbReference type="NCBI Taxonomy" id="1128664"/>
    <lineage>
        <taxon>Bacteria</taxon>
        <taxon>Bacillati</taxon>
        <taxon>Actinomycetota</taxon>
        <taxon>Actinomycetes</taxon>
        <taxon>Pseudonocardiales</taxon>
        <taxon>Pseudonocardiaceae</taxon>
        <taxon>Amycolatopsis</taxon>
    </lineage>
</organism>
<proteinExistence type="inferred from homology"/>
<accession>A0A542DKX5</accession>